<dbReference type="SUPFAM" id="SSF55729">
    <property type="entry name" value="Acyl-CoA N-acyltransferases (Nat)"/>
    <property type="match status" value="1"/>
</dbReference>
<reference evidence="3" key="1">
    <citation type="submission" date="2016-10" db="EMBL/GenBank/DDBJ databases">
        <authorList>
            <person name="Varghese N."/>
            <person name="Submissions S."/>
        </authorList>
    </citation>
    <scope>NUCLEOTIDE SEQUENCE [LARGE SCALE GENOMIC DNA]</scope>
    <source>
        <strain evidence="3">BL9</strain>
    </source>
</reference>
<dbReference type="Pfam" id="PF13302">
    <property type="entry name" value="Acetyltransf_3"/>
    <property type="match status" value="1"/>
</dbReference>
<evidence type="ECO:0000259" key="1">
    <source>
        <dbReference type="PROSITE" id="PS51186"/>
    </source>
</evidence>
<dbReference type="PROSITE" id="PS51186">
    <property type="entry name" value="GNAT"/>
    <property type="match status" value="1"/>
</dbReference>
<accession>A0A1G5D1C2</accession>
<dbReference type="PANTHER" id="PTHR43792:SF1">
    <property type="entry name" value="N-ACETYLTRANSFERASE DOMAIN-CONTAINING PROTEIN"/>
    <property type="match status" value="1"/>
</dbReference>
<protein>
    <submittedName>
        <fullName evidence="2">Protein N-acetyltransferase, RimJ/RimL family</fullName>
    </submittedName>
</protein>
<evidence type="ECO:0000313" key="2">
    <source>
        <dbReference type="EMBL" id="SCY08347.1"/>
    </source>
</evidence>
<dbReference type="GO" id="GO:0016747">
    <property type="term" value="F:acyltransferase activity, transferring groups other than amino-acyl groups"/>
    <property type="evidence" value="ECO:0007669"/>
    <property type="project" value="InterPro"/>
</dbReference>
<gene>
    <name evidence="2" type="ORF">SAMN05720606_102286</name>
</gene>
<sequence>MEKSKEVFAVSERLVIRKFGMQDVQSFYQYRSNPDIARFQSWENYTIEDAESFVGRQLESSPDQPGRWFQYAVALAASDQIIGDCAIHTIGAEPRIVELGFTLAPEHQGKGYMHEALCALLDYVFGTLNKHKLIAFSDVRNTKSIHVLERLGMRREGHLLENYMSKGHWIDEYQYAILQSEWLTMRR</sequence>
<proteinExistence type="predicted"/>
<dbReference type="AlphaFoldDB" id="A0A1G5D1C2"/>
<dbReference type="Proteomes" id="UP000198538">
    <property type="component" value="Unassembled WGS sequence"/>
</dbReference>
<dbReference type="InterPro" id="IPR000182">
    <property type="entry name" value="GNAT_dom"/>
</dbReference>
<keyword evidence="2" id="KW-0808">Transferase</keyword>
<dbReference type="InterPro" id="IPR016181">
    <property type="entry name" value="Acyl_CoA_acyltransferase"/>
</dbReference>
<dbReference type="Gene3D" id="3.40.630.30">
    <property type="match status" value="1"/>
</dbReference>
<dbReference type="PANTHER" id="PTHR43792">
    <property type="entry name" value="GNAT FAMILY, PUTATIVE (AFU_ORTHOLOGUE AFUA_3G00765)-RELATED-RELATED"/>
    <property type="match status" value="1"/>
</dbReference>
<evidence type="ECO:0000313" key="3">
    <source>
        <dbReference type="Proteomes" id="UP000198538"/>
    </source>
</evidence>
<dbReference type="STRING" id="582692.SAMN05720606_102286"/>
<keyword evidence="3" id="KW-1185">Reference proteome</keyword>
<dbReference type="RefSeq" id="WP_090916208.1">
    <property type="nucleotide sequence ID" value="NZ_FMVM01000002.1"/>
</dbReference>
<feature type="domain" description="N-acetyltransferase" evidence="1">
    <location>
        <begin position="14"/>
        <end position="176"/>
    </location>
</feature>
<dbReference type="InterPro" id="IPR051531">
    <property type="entry name" value="N-acetyltransferase"/>
</dbReference>
<name>A0A1G5D1C2_9BACL</name>
<organism evidence="2 3">
    <name type="scientific">Paenibacillus polysaccharolyticus</name>
    <dbReference type="NCBI Taxonomy" id="582692"/>
    <lineage>
        <taxon>Bacteria</taxon>
        <taxon>Bacillati</taxon>
        <taxon>Bacillota</taxon>
        <taxon>Bacilli</taxon>
        <taxon>Bacillales</taxon>
        <taxon>Paenibacillaceae</taxon>
        <taxon>Paenibacillus</taxon>
    </lineage>
</organism>
<dbReference type="EMBL" id="FMVM01000002">
    <property type="protein sequence ID" value="SCY08347.1"/>
    <property type="molecule type" value="Genomic_DNA"/>
</dbReference>